<name>A0ABX1XZ00_9BACL</name>
<feature type="chain" id="PRO_5045696856" evidence="5">
    <location>
        <begin position="22"/>
        <end position="470"/>
    </location>
</feature>
<evidence type="ECO:0000256" key="4">
    <source>
        <dbReference type="ARBA" id="ARBA00022729"/>
    </source>
</evidence>
<evidence type="ECO:0000256" key="2">
    <source>
        <dbReference type="ARBA" id="ARBA00008520"/>
    </source>
</evidence>
<comment type="similarity">
    <text evidence="2">Belongs to the bacterial solute-binding protein 1 family.</text>
</comment>
<keyword evidence="3" id="KW-0813">Transport</keyword>
<dbReference type="Gene3D" id="3.40.190.10">
    <property type="entry name" value="Periplasmic binding protein-like II"/>
    <property type="match status" value="1"/>
</dbReference>
<proteinExistence type="inferred from homology"/>
<dbReference type="PANTHER" id="PTHR43649">
    <property type="entry name" value="ARABINOSE-BINDING PROTEIN-RELATED"/>
    <property type="match status" value="1"/>
</dbReference>
<gene>
    <name evidence="6" type="ORF">GC098_16565</name>
</gene>
<keyword evidence="7" id="KW-1185">Reference proteome</keyword>
<dbReference type="EMBL" id="WHOA01000114">
    <property type="protein sequence ID" value="NOU73013.1"/>
    <property type="molecule type" value="Genomic_DNA"/>
</dbReference>
<organism evidence="6 7">
    <name type="scientific">Paenibacillus phytorum</name>
    <dbReference type="NCBI Taxonomy" id="2654977"/>
    <lineage>
        <taxon>Bacteria</taxon>
        <taxon>Bacillati</taxon>
        <taxon>Bacillota</taxon>
        <taxon>Bacilli</taxon>
        <taxon>Bacillales</taxon>
        <taxon>Paenibacillaceae</taxon>
        <taxon>Paenibacillus</taxon>
    </lineage>
</organism>
<dbReference type="PROSITE" id="PS51257">
    <property type="entry name" value="PROKAR_LIPOPROTEIN"/>
    <property type="match status" value="1"/>
</dbReference>
<dbReference type="InterPro" id="IPR050490">
    <property type="entry name" value="Bact_solute-bd_prot1"/>
</dbReference>
<dbReference type="Pfam" id="PF01547">
    <property type="entry name" value="SBP_bac_1"/>
    <property type="match status" value="1"/>
</dbReference>
<dbReference type="RefSeq" id="WP_171644290.1">
    <property type="nucleotide sequence ID" value="NZ_WHOA01000114.1"/>
</dbReference>
<feature type="signal peptide" evidence="5">
    <location>
        <begin position="1"/>
        <end position="21"/>
    </location>
</feature>
<evidence type="ECO:0000313" key="7">
    <source>
        <dbReference type="Proteomes" id="UP000616779"/>
    </source>
</evidence>
<reference evidence="6 7" key="1">
    <citation type="submission" date="2019-10" db="EMBL/GenBank/DDBJ databases">
        <title>Description of Paenibacillus terrestris sp. nov.</title>
        <authorList>
            <person name="Carlier A."/>
            <person name="Qi S."/>
        </authorList>
    </citation>
    <scope>NUCLEOTIDE SEQUENCE [LARGE SCALE GENOMIC DNA]</scope>
    <source>
        <strain evidence="6 7">LMG 31458</strain>
    </source>
</reference>
<dbReference type="PANTHER" id="PTHR43649:SF31">
    <property type="entry name" value="SN-GLYCEROL-3-PHOSPHATE-BINDING PERIPLASMIC PROTEIN UGPB"/>
    <property type="match status" value="1"/>
</dbReference>
<accession>A0ABX1XZ00</accession>
<evidence type="ECO:0000313" key="6">
    <source>
        <dbReference type="EMBL" id="NOU73013.1"/>
    </source>
</evidence>
<sequence length="470" mass="52371">MNKLKKIGALLSSAMLMTALAGCSTEKSDGAGSASSTAAVEQSKQPVKMETIRVWTNSGHTKELVTEMVGEYNSTIGKEKGIKIEYTVQGADYKQAIDLALASGQAPELFYVVGPKVDYVKRGDIIPIEELPRGKEFLGKYDGMLNRVAFTVKGKAYSVPFNITNVKLLYNKDLFKKAGLVDKNGEAKPPNTWTEVREYAKKLTNPQDKVYGIALPLKWGSYFDWELLFPWVSSIGHNSFNTLTGKYEFSSFKPALEWLMSIKEDKSYFPGPEGLDNDPARAQFSEGRVAMKLGASWDVGVLNDQLPATMDWGAADIPVSDPANRYKEFASVSDFISVSKTAKSANLEKVMEVYKWLNSDEFLVKMYEEGKYVPYDNRIIQMAKKLPKAKGWADFGHNEKIYLHHGQPTVKLEGNTHTQVFLKIWMGGVGIEEALADLDARYNAALDAGVKDGTIDKSMFVNENFDFRLK</sequence>
<comment type="subcellular location">
    <subcellularLocation>
        <location evidence="1">Cell envelope</location>
    </subcellularLocation>
</comment>
<evidence type="ECO:0000256" key="5">
    <source>
        <dbReference type="SAM" id="SignalP"/>
    </source>
</evidence>
<evidence type="ECO:0000256" key="3">
    <source>
        <dbReference type="ARBA" id="ARBA00022448"/>
    </source>
</evidence>
<protein>
    <submittedName>
        <fullName evidence="6">Extracellular solute-binding protein</fullName>
    </submittedName>
</protein>
<dbReference type="Proteomes" id="UP000616779">
    <property type="component" value="Unassembled WGS sequence"/>
</dbReference>
<comment type="caution">
    <text evidence="6">The sequence shown here is derived from an EMBL/GenBank/DDBJ whole genome shotgun (WGS) entry which is preliminary data.</text>
</comment>
<keyword evidence="4 5" id="KW-0732">Signal</keyword>
<dbReference type="SUPFAM" id="SSF53850">
    <property type="entry name" value="Periplasmic binding protein-like II"/>
    <property type="match status" value="1"/>
</dbReference>
<dbReference type="InterPro" id="IPR006059">
    <property type="entry name" value="SBP"/>
</dbReference>
<evidence type="ECO:0000256" key="1">
    <source>
        <dbReference type="ARBA" id="ARBA00004196"/>
    </source>
</evidence>